<dbReference type="InterPro" id="IPR011059">
    <property type="entry name" value="Metal-dep_hydrolase_composite"/>
</dbReference>
<dbReference type="PANTHER" id="PTHR43135:SF3">
    <property type="entry name" value="ALPHA-D-RIBOSE 1-METHYLPHOSPHONATE 5-TRIPHOSPHATE DIPHOSPHATASE"/>
    <property type="match status" value="1"/>
</dbReference>
<protein>
    <submittedName>
        <fullName evidence="3">Amidohydrolase family protein</fullName>
    </submittedName>
</protein>
<feature type="compositionally biased region" description="Polar residues" evidence="1">
    <location>
        <begin position="508"/>
        <end position="517"/>
    </location>
</feature>
<evidence type="ECO:0000313" key="3">
    <source>
        <dbReference type="EMBL" id="MDL5033182.1"/>
    </source>
</evidence>
<dbReference type="SUPFAM" id="SSF51556">
    <property type="entry name" value="Metallo-dependent hydrolases"/>
    <property type="match status" value="1"/>
</dbReference>
<proteinExistence type="predicted"/>
<evidence type="ECO:0000313" key="4">
    <source>
        <dbReference type="Proteomes" id="UP001238603"/>
    </source>
</evidence>
<keyword evidence="4" id="KW-1185">Reference proteome</keyword>
<dbReference type="RefSeq" id="WP_285983275.1">
    <property type="nucleotide sequence ID" value="NZ_JASVDS010000004.1"/>
</dbReference>
<evidence type="ECO:0000256" key="2">
    <source>
        <dbReference type="SAM" id="SignalP"/>
    </source>
</evidence>
<gene>
    <name evidence="3" type="ORF">QRD43_14805</name>
</gene>
<keyword evidence="2" id="KW-0732">Signal</keyword>
<comment type="caution">
    <text evidence="3">The sequence shown here is derived from an EMBL/GenBank/DDBJ whole genome shotgun (WGS) entry which is preliminary data.</text>
</comment>
<name>A0ABT7LJZ4_9BURK</name>
<dbReference type="PANTHER" id="PTHR43135">
    <property type="entry name" value="ALPHA-D-RIBOSE 1-METHYLPHOSPHONATE 5-TRIPHOSPHATE DIPHOSPHATASE"/>
    <property type="match status" value="1"/>
</dbReference>
<dbReference type="Gene3D" id="3.20.20.140">
    <property type="entry name" value="Metal-dependent hydrolases"/>
    <property type="match status" value="1"/>
</dbReference>
<dbReference type="Proteomes" id="UP001238603">
    <property type="component" value="Unassembled WGS sequence"/>
</dbReference>
<evidence type="ECO:0000256" key="1">
    <source>
        <dbReference type="SAM" id="MobiDB-lite"/>
    </source>
</evidence>
<feature type="region of interest" description="Disordered" evidence="1">
    <location>
        <begin position="451"/>
        <end position="517"/>
    </location>
</feature>
<dbReference type="EMBL" id="JASVDS010000004">
    <property type="protein sequence ID" value="MDL5033182.1"/>
    <property type="molecule type" value="Genomic_DNA"/>
</dbReference>
<dbReference type="InterPro" id="IPR051781">
    <property type="entry name" value="Metallo-dep_Hydrolase"/>
</dbReference>
<dbReference type="Gene3D" id="2.30.40.10">
    <property type="entry name" value="Urease, subunit C, domain 1"/>
    <property type="match status" value="1"/>
</dbReference>
<sequence length="517" mass="54974">MRISVLLAALTLGGVTWAQSPSAPPAAPAPGKPQPFKASAPLAMELHNARWFDGQGFQKGTLYVVDGKFTKARPKRIHRRLELRDQYLIPPLAEANNHNLQSAWGVQNFGQRYLQDGVFYAAMQCGDPDSIASARPLLNQPDSVDVSFTTACVTSSDGHPLAPLLAQPVGDGQPPRQVSDFADRQLLLVDSPEQAQQKWPLVGPRKTDWLKIILAYSDRPELRGTPEAMGRLGLSPETAAALVRLAHKDRLPVSAHVETAADFKAALDAGADQIGHVPGYFAGFGDAPGRFRLDEATARQAAAQKTQVLTATVANTLFPMSEEQRQAQRQVLAENLRQLKAAGAMLLLGSDNFPGTSLAEVHHLAGLEVFTPAELLKLASITTPRALFPKRRLACFDDGCEASFLVLVANPLDDLHVLDKPLMRIKEGRLLTLLDSVAEASDASTEATAAAAAAKPSKGKKTAAAKPGSKGSTKGATRSSAKPASKAGAATARRTSAAPSKSLRASAAVQQGTAKRR</sequence>
<organism evidence="3 4">
    <name type="scientific">Roseateles subflavus</name>
    <dbReference type="NCBI Taxonomy" id="3053353"/>
    <lineage>
        <taxon>Bacteria</taxon>
        <taxon>Pseudomonadati</taxon>
        <taxon>Pseudomonadota</taxon>
        <taxon>Betaproteobacteria</taxon>
        <taxon>Burkholderiales</taxon>
        <taxon>Sphaerotilaceae</taxon>
        <taxon>Roseateles</taxon>
    </lineage>
</organism>
<dbReference type="InterPro" id="IPR032466">
    <property type="entry name" value="Metal_Hydrolase"/>
</dbReference>
<feature type="chain" id="PRO_5045958816" evidence="2">
    <location>
        <begin position="19"/>
        <end position="517"/>
    </location>
</feature>
<reference evidence="3 4" key="1">
    <citation type="submission" date="2023-06" db="EMBL/GenBank/DDBJ databases">
        <title>Pelomonas sp. APW6 16S ribosomal RNA gene genome sequencing and assembly.</title>
        <authorList>
            <person name="Woo H."/>
        </authorList>
    </citation>
    <scope>NUCLEOTIDE SEQUENCE [LARGE SCALE GENOMIC DNA]</scope>
    <source>
        <strain evidence="3 4">APW6</strain>
    </source>
</reference>
<accession>A0ABT7LJZ4</accession>
<feature type="signal peptide" evidence="2">
    <location>
        <begin position="1"/>
        <end position="18"/>
    </location>
</feature>
<feature type="compositionally biased region" description="Low complexity" evidence="1">
    <location>
        <begin position="464"/>
        <end position="502"/>
    </location>
</feature>